<dbReference type="EMBL" id="CP120682">
    <property type="protein sequence ID" value="WKN38924.1"/>
    <property type="molecule type" value="Genomic_DNA"/>
</dbReference>
<dbReference type="Pfam" id="PF05635">
    <property type="entry name" value="23S_rRNA_IVP"/>
    <property type="match status" value="1"/>
</dbReference>
<dbReference type="CDD" id="cd16377">
    <property type="entry name" value="23S_rRNA_IVP_like"/>
    <property type="match status" value="1"/>
</dbReference>
<dbReference type="PANTHER" id="PTHR38471">
    <property type="entry name" value="FOUR HELIX BUNDLE PROTEIN"/>
    <property type="match status" value="1"/>
</dbReference>
<dbReference type="NCBIfam" id="TIGR02436">
    <property type="entry name" value="four helix bundle protein"/>
    <property type="match status" value="1"/>
</dbReference>
<dbReference type="AlphaFoldDB" id="A0AA49GUM7"/>
<dbReference type="InterPro" id="IPR036583">
    <property type="entry name" value="23S_rRNA_IVS_sf"/>
</dbReference>
<gene>
    <name evidence="1" type="ORF">K4G66_09430</name>
</gene>
<dbReference type="SUPFAM" id="SSF158446">
    <property type="entry name" value="IVS-encoded protein-like"/>
    <property type="match status" value="1"/>
</dbReference>
<dbReference type="NCBIfam" id="NF008912">
    <property type="entry name" value="PRK12275.1-6"/>
    <property type="match status" value="1"/>
</dbReference>
<proteinExistence type="predicted"/>
<name>A0AA49GUM7_9BACT</name>
<dbReference type="Gene3D" id="1.20.1440.60">
    <property type="entry name" value="23S rRNA-intervening sequence"/>
    <property type="match status" value="1"/>
</dbReference>
<dbReference type="PANTHER" id="PTHR38471:SF2">
    <property type="entry name" value="FOUR HELIX BUNDLE PROTEIN"/>
    <property type="match status" value="1"/>
</dbReference>
<evidence type="ECO:0000313" key="1">
    <source>
        <dbReference type="EMBL" id="WKN38924.1"/>
    </source>
</evidence>
<organism evidence="1">
    <name type="scientific">Roseihalotalea indica</name>
    <dbReference type="NCBI Taxonomy" id="2867963"/>
    <lineage>
        <taxon>Bacteria</taxon>
        <taxon>Pseudomonadati</taxon>
        <taxon>Bacteroidota</taxon>
        <taxon>Cytophagia</taxon>
        <taxon>Cytophagales</taxon>
        <taxon>Catalimonadaceae</taxon>
        <taxon>Roseihalotalea</taxon>
    </lineage>
</organism>
<dbReference type="InterPro" id="IPR012657">
    <property type="entry name" value="23S_rRNA-intervening_sequence"/>
</dbReference>
<reference evidence="1" key="1">
    <citation type="journal article" date="2023" name="Comput. Struct. Biotechnol. J.">
        <title>Discovery of a novel marine Bacteroidetes with a rich repertoire of carbohydrate-active enzymes.</title>
        <authorList>
            <person name="Chen B."/>
            <person name="Liu G."/>
            <person name="Chen Q."/>
            <person name="Wang H."/>
            <person name="Liu L."/>
            <person name="Tang K."/>
        </authorList>
    </citation>
    <scope>NUCLEOTIDE SEQUENCE</scope>
    <source>
        <strain evidence="1">TK19036</strain>
    </source>
</reference>
<sequence length="117" mass="13856">MVKRFEDREVWQESFNLSVVLYKLLSECKDFGLRDQMQRSAVSIPSNIAEGFERSMNKEFIHYLHIAKGSCAELRTQLYIAQEIKTLDIENTDEMIEQTRKISAMLYKLIQTRKNKF</sequence>
<protein>
    <submittedName>
        <fullName evidence="1">Four helix bundle protein</fullName>
    </submittedName>
</protein>
<reference evidence="1" key="2">
    <citation type="journal article" date="2024" name="Antonie Van Leeuwenhoek">
        <title>Roseihalotalea indica gen. nov., sp. nov., a halophilic Bacteroidetes from mesopelagic Southwest Indian Ocean with higher carbohydrate metabolic potential.</title>
        <authorList>
            <person name="Chen B."/>
            <person name="Zhang M."/>
            <person name="Lin D."/>
            <person name="Ye J."/>
            <person name="Tang K."/>
        </authorList>
    </citation>
    <scope>NUCLEOTIDE SEQUENCE</scope>
    <source>
        <strain evidence="1">TK19036</strain>
    </source>
</reference>
<accession>A0AA49GUM7</accession>